<dbReference type="InterPro" id="IPR014721">
    <property type="entry name" value="Ribsml_uS5_D2-typ_fold_subgr"/>
</dbReference>
<dbReference type="InterPro" id="IPR011990">
    <property type="entry name" value="TPR-like_helical_dom_sf"/>
</dbReference>
<feature type="domain" description="Lon proteolytic" evidence="1">
    <location>
        <begin position="156"/>
        <end position="250"/>
    </location>
</feature>
<dbReference type="InterPro" id="IPR008269">
    <property type="entry name" value="Lon_proteolytic"/>
</dbReference>
<name>A0A0F6SEA7_9BACT</name>
<reference evidence="2 3" key="1">
    <citation type="submission" date="2015-03" db="EMBL/GenBank/DDBJ databases">
        <title>Genome assembly of Sandaracinus amylolyticus DSM 53668.</title>
        <authorList>
            <person name="Sharma G."/>
            <person name="Subramanian S."/>
        </authorList>
    </citation>
    <scope>NUCLEOTIDE SEQUENCE [LARGE SCALE GENOMIC DNA]</scope>
    <source>
        <strain evidence="2 3">DSM 53668</strain>
    </source>
</reference>
<dbReference type="OrthoDB" id="6400421at2"/>
<dbReference type="EMBL" id="CP011125">
    <property type="protein sequence ID" value="AKF04864.1"/>
    <property type="molecule type" value="Genomic_DNA"/>
</dbReference>
<accession>A0A0F6SEA7</accession>
<dbReference type="STRING" id="927083.DB32_002013"/>
<dbReference type="SUPFAM" id="SSF48452">
    <property type="entry name" value="TPR-like"/>
    <property type="match status" value="1"/>
</dbReference>
<dbReference type="RefSeq" id="WP_053232161.1">
    <property type="nucleotide sequence ID" value="NZ_CP011125.1"/>
</dbReference>
<dbReference type="AlphaFoldDB" id="A0A0F6SEA7"/>
<protein>
    <submittedName>
        <fullName evidence="2">Response regulator receiver</fullName>
    </submittedName>
</protein>
<dbReference type="GO" id="GO:0006508">
    <property type="term" value="P:proteolysis"/>
    <property type="evidence" value="ECO:0007669"/>
    <property type="project" value="InterPro"/>
</dbReference>
<evidence type="ECO:0000313" key="3">
    <source>
        <dbReference type="Proteomes" id="UP000034883"/>
    </source>
</evidence>
<proteinExistence type="predicted"/>
<evidence type="ECO:0000259" key="1">
    <source>
        <dbReference type="Pfam" id="PF05362"/>
    </source>
</evidence>
<dbReference type="Proteomes" id="UP000034883">
    <property type="component" value="Chromosome"/>
</dbReference>
<sequence>MSALDPESIERALRAGRVEPFVVRAERAEGVAARRYARELAARAFSLADPGSVAIALRARARALGIEEAAIGACEETPPPHAVRVPLFDASAGDALVRMLWIEFDPAGGGGDRPALGARASAAFADALAMAAERAAPPRAMERFRLVAARPRALEAVAIDGESLGAAALVSAVSLWSERSTRSGIAVTGALRSGVIARVGAIPAKVRAAREAGCDVIVVPAEQEDEARGAGAGIEVIAVRTVEALLDATLVAVRARRDPERAVREARALFAEGWRGYRWPAIDERLARVAGTLPDARPDLQIETLSRLAAARRHLGDPEGSLRVLESARVIAESQADAVPDGPLTALEQQRAMTELKLFRFRAAAQAAQRAITIARRARLRGEHIKALGCAGLVEMGRRRDDAARACFDEALALTLRHAPEDAARSRVYLMEALGRLGRDAEARAMWRAAMHEVAEDEPGARGKKESWVRTGWGGALVALARWSEAREVLDVPAVHEALHEHPLPGLRARRHLGLALARGDDRDARERGLHLLASSTLAHGRALEPGLRSLAHVNVLVEAEVRVASARLDEDATARTRAALAALPTWGDAPRWLGAARGRVERALAKSSPDALGRALRELVARCEAI</sequence>
<dbReference type="GO" id="GO:0004176">
    <property type="term" value="F:ATP-dependent peptidase activity"/>
    <property type="evidence" value="ECO:0007669"/>
    <property type="project" value="InterPro"/>
</dbReference>
<evidence type="ECO:0000313" key="2">
    <source>
        <dbReference type="EMBL" id="AKF04864.1"/>
    </source>
</evidence>
<dbReference type="Pfam" id="PF05362">
    <property type="entry name" value="Lon_C"/>
    <property type="match status" value="1"/>
</dbReference>
<gene>
    <name evidence="2" type="ORF">DB32_002013</name>
</gene>
<dbReference type="Gene3D" id="3.30.230.10">
    <property type="match status" value="1"/>
</dbReference>
<dbReference type="SUPFAM" id="SSF54211">
    <property type="entry name" value="Ribosomal protein S5 domain 2-like"/>
    <property type="match status" value="1"/>
</dbReference>
<dbReference type="GO" id="GO:0004252">
    <property type="term" value="F:serine-type endopeptidase activity"/>
    <property type="evidence" value="ECO:0007669"/>
    <property type="project" value="InterPro"/>
</dbReference>
<dbReference type="InterPro" id="IPR020568">
    <property type="entry name" value="Ribosomal_Su5_D2-typ_SF"/>
</dbReference>
<keyword evidence="3" id="KW-1185">Reference proteome</keyword>
<dbReference type="Gene3D" id="1.25.40.10">
    <property type="entry name" value="Tetratricopeptide repeat domain"/>
    <property type="match status" value="1"/>
</dbReference>
<organism evidence="2 3">
    <name type="scientific">Sandaracinus amylolyticus</name>
    <dbReference type="NCBI Taxonomy" id="927083"/>
    <lineage>
        <taxon>Bacteria</taxon>
        <taxon>Pseudomonadati</taxon>
        <taxon>Myxococcota</taxon>
        <taxon>Polyangia</taxon>
        <taxon>Polyangiales</taxon>
        <taxon>Sandaracinaceae</taxon>
        <taxon>Sandaracinus</taxon>
    </lineage>
</organism>
<dbReference type="KEGG" id="samy:DB32_002013"/>